<comment type="caution">
    <text evidence="4">The sequence shown here is derived from an EMBL/GenBank/DDBJ whole genome shotgun (WGS) entry which is preliminary data.</text>
</comment>
<dbReference type="AlphaFoldDB" id="A0A3E2H8L8"/>
<dbReference type="PANTHER" id="PTHR31001">
    <property type="entry name" value="UNCHARACTERIZED TRANSCRIPTIONAL REGULATORY PROTEIN"/>
    <property type="match status" value="1"/>
</dbReference>
<evidence type="ECO:0000313" key="5">
    <source>
        <dbReference type="Proteomes" id="UP000258309"/>
    </source>
</evidence>
<organism evidence="4 5">
    <name type="scientific">Scytalidium lignicola</name>
    <name type="common">Hyphomycete</name>
    <dbReference type="NCBI Taxonomy" id="5539"/>
    <lineage>
        <taxon>Eukaryota</taxon>
        <taxon>Fungi</taxon>
        <taxon>Dikarya</taxon>
        <taxon>Ascomycota</taxon>
        <taxon>Pezizomycotina</taxon>
        <taxon>Leotiomycetes</taxon>
        <taxon>Leotiomycetes incertae sedis</taxon>
        <taxon>Scytalidium</taxon>
    </lineage>
</organism>
<dbReference type="GO" id="GO:0006351">
    <property type="term" value="P:DNA-templated transcription"/>
    <property type="evidence" value="ECO:0007669"/>
    <property type="project" value="InterPro"/>
</dbReference>
<feature type="region of interest" description="Disordered" evidence="3">
    <location>
        <begin position="41"/>
        <end position="98"/>
    </location>
</feature>
<feature type="compositionally biased region" description="Low complexity" evidence="3">
    <location>
        <begin position="146"/>
        <end position="157"/>
    </location>
</feature>
<dbReference type="Proteomes" id="UP000258309">
    <property type="component" value="Unassembled WGS sequence"/>
</dbReference>
<name>A0A3E2H8L8_SCYLI</name>
<dbReference type="EMBL" id="NCSJ02000122">
    <property type="protein sequence ID" value="RFU29647.1"/>
    <property type="molecule type" value="Genomic_DNA"/>
</dbReference>
<dbReference type="PANTHER" id="PTHR31001:SF90">
    <property type="entry name" value="CENTROMERE DNA-BINDING PROTEIN COMPLEX CBF3 SUBUNIT B"/>
    <property type="match status" value="1"/>
</dbReference>
<feature type="non-terminal residue" evidence="4">
    <location>
        <position position="1"/>
    </location>
</feature>
<feature type="non-terminal residue" evidence="4">
    <location>
        <position position="760"/>
    </location>
</feature>
<reference evidence="4 5" key="1">
    <citation type="submission" date="2018-05" db="EMBL/GenBank/DDBJ databases">
        <title>Draft genome sequence of Scytalidium lignicola DSM 105466, a ubiquitous saprotrophic fungus.</title>
        <authorList>
            <person name="Buettner E."/>
            <person name="Gebauer A.M."/>
            <person name="Hofrichter M."/>
            <person name="Liers C."/>
            <person name="Kellner H."/>
        </authorList>
    </citation>
    <scope>NUCLEOTIDE SEQUENCE [LARGE SCALE GENOMIC DNA]</scope>
    <source>
        <strain evidence="4 5">DSM 105466</strain>
    </source>
</reference>
<dbReference type="OrthoDB" id="3014581at2759"/>
<feature type="compositionally biased region" description="Polar residues" evidence="3">
    <location>
        <begin position="41"/>
        <end position="59"/>
    </location>
</feature>
<evidence type="ECO:0000313" key="4">
    <source>
        <dbReference type="EMBL" id="RFU29647.1"/>
    </source>
</evidence>
<proteinExistence type="predicted"/>
<dbReference type="OMA" id="WAAANLH"/>
<dbReference type="CDD" id="cd12148">
    <property type="entry name" value="fungal_TF_MHR"/>
    <property type="match status" value="1"/>
</dbReference>
<keyword evidence="2" id="KW-0539">Nucleus</keyword>
<keyword evidence="5" id="KW-1185">Reference proteome</keyword>
<dbReference type="STRING" id="5539.A0A3E2H8L8"/>
<evidence type="ECO:0000256" key="2">
    <source>
        <dbReference type="ARBA" id="ARBA00023242"/>
    </source>
</evidence>
<sequence length="760" mass="84081">MAIGLYINFTAEVGFRISNDTIDLSVYLHYNAPPDIAFSDTSSDELSGGASSVLTSASSGEHEAAPGLEHQQQLPLPPPHHHHPPPPPPPTAIATTPPLVSPQIASHQAQLLEELKSLKRLAADLEKRVVQSVSHPPNDDDHGRHVSQSPSSTVSLAASSGLHHIKEVVAHLERVSMVQSSGESIDVEDLVFKIERIQDIPRAPTYIVQLGKPIRCIWLPRHDEARVLLDKFITNVSYIHHVVHHPSLPAIIDDIYQQIETLRPVKSGHIVLLLSMIASTTEVWTRHDDEEGGRSIFPSAAHASAQTPMWIKASISVLNGGQNGPALALETIQGIIILSFVLSNMEGVSLRYRSLISTGLLLSRELGLHRLDHESNAATANTIQAEVGRRVWWYLIATDWLLAARYGGAGEGVYQANPRHMTVKKPLNINDMDLVDNGYQMGLPISQPTEMSYFLQRIRLAEISRSIVDHNPMTMISSGGPNYPVHVMALDSKLDQMIHDIPSFFHLDSYKGNPDSMSTGIFVQAYLLNSVIHTQRCKLHLRYLTSGPNNNPAYALSREKCLKSARELIRAEVQLERAQHPFVLIRLRLSAMLYGVFLASIALLMDAYINRPGLLEDEIRHGDEAEALRIVEGARSHSWAAANLHDSLMQVLAKYRVQQQQPTQEAPMLITKAGVPNATSTPVINTTTTQMALRSNQLAMISTPKGMDNGMLMDPVPDQMPVPASQPQNWNLPQSLEELMYTDGFQWDDLLWGTHSASFF</sequence>
<protein>
    <recommendedName>
        <fullName evidence="6">Transcription factor domain-containing protein</fullName>
    </recommendedName>
</protein>
<evidence type="ECO:0000256" key="3">
    <source>
        <dbReference type="SAM" id="MobiDB-lite"/>
    </source>
</evidence>
<evidence type="ECO:0008006" key="6">
    <source>
        <dbReference type="Google" id="ProtNLM"/>
    </source>
</evidence>
<dbReference type="GO" id="GO:0008270">
    <property type="term" value="F:zinc ion binding"/>
    <property type="evidence" value="ECO:0007669"/>
    <property type="project" value="InterPro"/>
</dbReference>
<accession>A0A3E2H8L8</accession>
<evidence type="ECO:0000256" key="1">
    <source>
        <dbReference type="ARBA" id="ARBA00004123"/>
    </source>
</evidence>
<dbReference type="GO" id="GO:0005634">
    <property type="term" value="C:nucleus"/>
    <property type="evidence" value="ECO:0007669"/>
    <property type="project" value="UniProtKB-SubCell"/>
</dbReference>
<comment type="subcellular location">
    <subcellularLocation>
        <location evidence="1">Nucleus</location>
    </subcellularLocation>
</comment>
<dbReference type="InterPro" id="IPR050613">
    <property type="entry name" value="Sec_Metabolite_Reg"/>
</dbReference>
<feature type="region of interest" description="Disordered" evidence="3">
    <location>
        <begin position="129"/>
        <end position="157"/>
    </location>
</feature>
<gene>
    <name evidence="4" type="ORF">B7463_g6706</name>
</gene>
<dbReference type="GO" id="GO:0003677">
    <property type="term" value="F:DNA binding"/>
    <property type="evidence" value="ECO:0007669"/>
    <property type="project" value="InterPro"/>
</dbReference>